<dbReference type="Gene3D" id="2.102.10.10">
    <property type="entry name" value="Rieske [2Fe-2S] iron-sulphur domain"/>
    <property type="match status" value="1"/>
</dbReference>
<dbReference type="Pfam" id="PF00355">
    <property type="entry name" value="Rieske"/>
    <property type="match status" value="1"/>
</dbReference>
<accession>A0A0M2Q272</accession>
<protein>
    <recommendedName>
        <fullName evidence="7">Rieske domain-containing protein</fullName>
    </recommendedName>
</protein>
<evidence type="ECO:0000256" key="2">
    <source>
        <dbReference type="ARBA" id="ARBA00022723"/>
    </source>
</evidence>
<dbReference type="STRING" id="317619.GCA_000332315_03879"/>
<dbReference type="eggNOG" id="COG0723">
    <property type="taxonomic scope" value="Bacteria"/>
</dbReference>
<comment type="caution">
    <text evidence="8">The sequence shown here is derived from an EMBL/GenBank/DDBJ whole genome shotgun (WGS) entry which is preliminary data.</text>
</comment>
<dbReference type="GO" id="GO:0016020">
    <property type="term" value="C:membrane"/>
    <property type="evidence" value="ECO:0007669"/>
    <property type="project" value="InterPro"/>
</dbReference>
<dbReference type="InterPro" id="IPR014349">
    <property type="entry name" value="Rieske_Fe-S_prot"/>
</dbReference>
<dbReference type="InterPro" id="IPR005805">
    <property type="entry name" value="Rieske_Fe-S_prot_C"/>
</dbReference>
<dbReference type="Proteomes" id="UP000034681">
    <property type="component" value="Unassembled WGS sequence"/>
</dbReference>
<keyword evidence="1" id="KW-0001">2Fe-2S</keyword>
<evidence type="ECO:0000256" key="5">
    <source>
        <dbReference type="ARBA" id="ARBA00023157"/>
    </source>
</evidence>
<evidence type="ECO:0000313" key="9">
    <source>
        <dbReference type="Proteomes" id="UP000034681"/>
    </source>
</evidence>
<keyword evidence="3" id="KW-0408">Iron</keyword>
<dbReference type="PRINTS" id="PR00162">
    <property type="entry name" value="RIESKE"/>
</dbReference>
<dbReference type="GO" id="GO:0051537">
    <property type="term" value="F:2 iron, 2 sulfur cluster binding"/>
    <property type="evidence" value="ECO:0007669"/>
    <property type="project" value="UniProtKB-KW"/>
</dbReference>
<evidence type="ECO:0000259" key="7">
    <source>
        <dbReference type="PROSITE" id="PS51296"/>
    </source>
</evidence>
<name>A0A0M2Q272_PROHO</name>
<comment type="cofactor">
    <cofactor evidence="6">
        <name>[2Fe-2S] cluster</name>
        <dbReference type="ChEBI" id="CHEBI:190135"/>
    </cofactor>
</comment>
<dbReference type="PROSITE" id="PS51296">
    <property type="entry name" value="RIESKE"/>
    <property type="match status" value="1"/>
</dbReference>
<keyword evidence="5" id="KW-1015">Disulfide bond</keyword>
<organism evidence="8 9">
    <name type="scientific">Prochlorothrix hollandica PCC 9006 = CALU 1027</name>
    <dbReference type="NCBI Taxonomy" id="317619"/>
    <lineage>
        <taxon>Bacteria</taxon>
        <taxon>Bacillati</taxon>
        <taxon>Cyanobacteriota</taxon>
        <taxon>Cyanophyceae</taxon>
        <taxon>Prochlorotrichales</taxon>
        <taxon>Prochlorotrichaceae</taxon>
        <taxon>Prochlorothrix</taxon>
    </lineage>
</organism>
<proteinExistence type="predicted"/>
<evidence type="ECO:0000256" key="3">
    <source>
        <dbReference type="ARBA" id="ARBA00023004"/>
    </source>
</evidence>
<reference evidence="8" key="1">
    <citation type="submission" date="2012-04" db="EMBL/GenBank/DDBJ databases">
        <authorList>
            <person name="Borisov I.G."/>
            <person name="Ivanikova N.V."/>
            <person name="Pinevich A.V."/>
        </authorList>
    </citation>
    <scope>NUCLEOTIDE SEQUENCE</scope>
    <source>
        <strain evidence="8">CALU 1027</strain>
    </source>
</reference>
<dbReference type="InterPro" id="IPR036922">
    <property type="entry name" value="Rieske_2Fe-2S_sf"/>
</dbReference>
<keyword evidence="9" id="KW-1185">Reference proteome</keyword>
<gene>
    <name evidence="8" type="ORF">PROH_03120</name>
</gene>
<dbReference type="OrthoDB" id="9767869at2"/>
<evidence type="ECO:0000256" key="4">
    <source>
        <dbReference type="ARBA" id="ARBA00023014"/>
    </source>
</evidence>
<feature type="domain" description="Rieske" evidence="7">
    <location>
        <begin position="64"/>
        <end position="139"/>
    </location>
</feature>
<dbReference type="SUPFAM" id="SSF50022">
    <property type="entry name" value="ISP domain"/>
    <property type="match status" value="1"/>
</dbReference>
<dbReference type="RefSeq" id="WP_017714041.1">
    <property type="nucleotide sequence ID" value="NZ_KB235941.1"/>
</dbReference>
<dbReference type="PANTHER" id="PTHR10134">
    <property type="entry name" value="CYTOCHROME B-C1 COMPLEX SUBUNIT RIESKE, MITOCHONDRIAL"/>
    <property type="match status" value="1"/>
</dbReference>
<sequence>MNRREFLGWVSVGCVAQSLPVAIAVSHDRAIAAPNPSRFVALGTVADLDARGQLVVTDRAKVPEKVIVIRDPADRSQVLARTANCNHGNCTVNWTADRNQFRCPCHNSQFALNGSINRGPATQALKPLEAKLENGQVWVKFS</sequence>
<evidence type="ECO:0000313" key="8">
    <source>
        <dbReference type="EMBL" id="KKJ01358.1"/>
    </source>
</evidence>
<keyword evidence="2" id="KW-0479">Metal-binding</keyword>
<dbReference type="GO" id="GO:0004497">
    <property type="term" value="F:monooxygenase activity"/>
    <property type="evidence" value="ECO:0007669"/>
    <property type="project" value="UniProtKB-ARBA"/>
</dbReference>
<dbReference type="InterPro" id="IPR017941">
    <property type="entry name" value="Rieske_2Fe-2S"/>
</dbReference>
<dbReference type="AlphaFoldDB" id="A0A0M2Q272"/>
<keyword evidence="4" id="KW-0411">Iron-sulfur</keyword>
<evidence type="ECO:0000256" key="1">
    <source>
        <dbReference type="ARBA" id="ARBA00022714"/>
    </source>
</evidence>
<dbReference type="GO" id="GO:0016705">
    <property type="term" value="F:oxidoreductase activity, acting on paired donors, with incorporation or reduction of molecular oxygen"/>
    <property type="evidence" value="ECO:0007669"/>
    <property type="project" value="UniProtKB-ARBA"/>
</dbReference>
<evidence type="ECO:0000256" key="6">
    <source>
        <dbReference type="ARBA" id="ARBA00034078"/>
    </source>
</evidence>
<dbReference type="GO" id="GO:0046872">
    <property type="term" value="F:metal ion binding"/>
    <property type="evidence" value="ECO:0007669"/>
    <property type="project" value="UniProtKB-KW"/>
</dbReference>
<dbReference type="EMBL" id="AJTX02000002">
    <property type="protein sequence ID" value="KKJ01358.1"/>
    <property type="molecule type" value="Genomic_DNA"/>
</dbReference>